<dbReference type="InterPro" id="IPR000595">
    <property type="entry name" value="cNMP-bd_dom"/>
</dbReference>
<dbReference type="PROSITE" id="PS50042">
    <property type="entry name" value="CNMP_BINDING_3"/>
    <property type="match status" value="1"/>
</dbReference>
<dbReference type="PANTHER" id="PTHR24567">
    <property type="entry name" value="CRP FAMILY TRANSCRIPTIONAL REGULATORY PROTEIN"/>
    <property type="match status" value="1"/>
</dbReference>
<accession>A0A3D9HRV4</accession>
<organism evidence="2 3">
    <name type="scientific">Aestuariispira insulae</name>
    <dbReference type="NCBI Taxonomy" id="1461337"/>
    <lineage>
        <taxon>Bacteria</taxon>
        <taxon>Pseudomonadati</taxon>
        <taxon>Pseudomonadota</taxon>
        <taxon>Alphaproteobacteria</taxon>
        <taxon>Rhodospirillales</taxon>
        <taxon>Kiloniellaceae</taxon>
        <taxon>Aestuariispira</taxon>
    </lineage>
</organism>
<dbReference type="RefSeq" id="WP_115935688.1">
    <property type="nucleotide sequence ID" value="NZ_QRDW01000002.1"/>
</dbReference>
<evidence type="ECO:0000313" key="2">
    <source>
        <dbReference type="EMBL" id="RED52135.1"/>
    </source>
</evidence>
<dbReference type="SUPFAM" id="SSF49879">
    <property type="entry name" value="SMAD/FHA domain"/>
    <property type="match status" value="1"/>
</dbReference>
<keyword evidence="3" id="KW-1185">Reference proteome</keyword>
<protein>
    <submittedName>
        <fullName evidence="2">FHA domain-containing protein</fullName>
    </submittedName>
</protein>
<dbReference type="Gene3D" id="2.60.120.10">
    <property type="entry name" value="Jelly Rolls"/>
    <property type="match status" value="1"/>
</dbReference>
<dbReference type="EMBL" id="QRDW01000002">
    <property type="protein sequence ID" value="RED52135.1"/>
    <property type="molecule type" value="Genomic_DNA"/>
</dbReference>
<dbReference type="CDD" id="cd00060">
    <property type="entry name" value="FHA"/>
    <property type="match status" value="1"/>
</dbReference>
<name>A0A3D9HRV4_9PROT</name>
<dbReference type="InterPro" id="IPR008984">
    <property type="entry name" value="SMAD_FHA_dom_sf"/>
</dbReference>
<dbReference type="GO" id="GO:0005829">
    <property type="term" value="C:cytosol"/>
    <property type="evidence" value="ECO:0007669"/>
    <property type="project" value="TreeGrafter"/>
</dbReference>
<dbReference type="InterPro" id="IPR014710">
    <property type="entry name" value="RmlC-like_jellyroll"/>
</dbReference>
<dbReference type="AlphaFoldDB" id="A0A3D9HRV4"/>
<dbReference type="Pfam" id="PF00498">
    <property type="entry name" value="FHA"/>
    <property type="match status" value="1"/>
</dbReference>
<feature type="domain" description="Cyclic nucleotide-binding" evidence="1">
    <location>
        <begin position="1"/>
        <end position="106"/>
    </location>
</feature>
<dbReference type="OrthoDB" id="3525895at2"/>
<dbReference type="SUPFAM" id="SSF51206">
    <property type="entry name" value="cAMP-binding domain-like"/>
    <property type="match status" value="1"/>
</dbReference>
<dbReference type="GO" id="GO:0003700">
    <property type="term" value="F:DNA-binding transcription factor activity"/>
    <property type="evidence" value="ECO:0007669"/>
    <property type="project" value="TreeGrafter"/>
</dbReference>
<dbReference type="InterPro" id="IPR050397">
    <property type="entry name" value="Env_Response_Regulators"/>
</dbReference>
<dbReference type="CDD" id="cd00038">
    <property type="entry name" value="CAP_ED"/>
    <property type="match status" value="1"/>
</dbReference>
<reference evidence="2 3" key="1">
    <citation type="submission" date="2018-07" db="EMBL/GenBank/DDBJ databases">
        <title>Genomic Encyclopedia of Type Strains, Phase III (KMG-III): the genomes of soil and plant-associated and newly described type strains.</title>
        <authorList>
            <person name="Whitman W."/>
        </authorList>
    </citation>
    <scope>NUCLEOTIDE SEQUENCE [LARGE SCALE GENOMIC DNA]</scope>
    <source>
        <strain evidence="2 3">CECT 8488</strain>
    </source>
</reference>
<dbReference type="Proteomes" id="UP000256845">
    <property type="component" value="Unassembled WGS sequence"/>
</dbReference>
<gene>
    <name evidence="2" type="ORF">DFP90_102153</name>
</gene>
<evidence type="ECO:0000259" key="1">
    <source>
        <dbReference type="PROSITE" id="PS50042"/>
    </source>
</evidence>
<evidence type="ECO:0000313" key="3">
    <source>
        <dbReference type="Proteomes" id="UP000256845"/>
    </source>
</evidence>
<sequence length="260" mass="28223">MKHRAQVFPQGQALFLEGDPSDSVMVIVRGRIALQRHLEGVEKTIAHLGAGEILGEGAVFGQHRHTVTAKAVEETEVLTLSSREARKQFEKAPQFVRKMVASLSDRLRNAYEFPDGTGQEVPHAHLLNGWGGEGVELPYGIRIEAATPEVAEQLHEGIDAEVLPFTVANARGNGAAAFNRNSLKLSLPTCGDFASPHFELIYRHDRICVRDLGGRAGTRVNGKKISRFDRAAVEKLSPGPNRVMAGGDDSAVGFIITLSE</sequence>
<comment type="caution">
    <text evidence="2">The sequence shown here is derived from an EMBL/GenBank/DDBJ whole genome shotgun (WGS) entry which is preliminary data.</text>
</comment>
<dbReference type="InterPro" id="IPR018490">
    <property type="entry name" value="cNMP-bd_dom_sf"/>
</dbReference>
<dbReference type="InterPro" id="IPR000253">
    <property type="entry name" value="FHA_dom"/>
</dbReference>
<dbReference type="Pfam" id="PF00027">
    <property type="entry name" value="cNMP_binding"/>
    <property type="match status" value="1"/>
</dbReference>
<dbReference type="PANTHER" id="PTHR24567:SF68">
    <property type="entry name" value="DNA-BINDING TRANSCRIPTIONAL DUAL REGULATOR CRP"/>
    <property type="match status" value="1"/>
</dbReference>
<dbReference type="SMART" id="SM00100">
    <property type="entry name" value="cNMP"/>
    <property type="match status" value="1"/>
</dbReference>
<proteinExistence type="predicted"/>